<sequence length="566" mass="65197">MLYLLLYGWYMWYNVGMYIRTIQRKNKDGSVVRYIQLAHNQWDPQARCAKAKVLFNFGREEEVDREALKRLVKSINRFLGPEETLRYEAERTAAPLKFITSRPLGGAWVLDRLWEELGIKGVLESLLKKRQYKTPVERAIFAMAANRALDPMSKRGVEEWVKEDAVIPGVEEIPLQQLYRAMDFLLENEAELQKQVYYSVANLLNLEVDILYFDTTSTYFEIEDEDGDGGLRRRGHSKDRRPDLPQAVIGLAVTRDGIPVRCWVWPGNTADISVVEQVKKDLIGWKLGRVITVLDRGFNSEDNLRCLQRAGGHYIAGEKLRSGKENTVQALKRAGRYQTVRDNLEVKEIVVGNGEARERYILVRNPEEAARDKARREKIIKELEEQLPLIKTHAKAVCELMAHPVYGRYLKVDSRSLPKIDRAKIREEEKLDGKYLLRTSDDTLSAEDVALGYKQLLLVEDAFRTLKSRLELRPVYHRLEDRIRAHVLLCWLALLLIRIAENRTGQTWCSLRATLQRMHLGEFSGTAGQVRQRTETTPAQKQIFKALAVKEPPLLFSINPTAKKNA</sequence>
<dbReference type="InterPro" id="IPR002559">
    <property type="entry name" value="Transposase_11"/>
</dbReference>
<dbReference type="InterPro" id="IPR012337">
    <property type="entry name" value="RNaseH-like_sf"/>
</dbReference>
<evidence type="ECO:0000313" key="3">
    <source>
        <dbReference type="Proteomes" id="UP000000467"/>
    </source>
</evidence>
<dbReference type="EMBL" id="CP003732">
    <property type="protein sequence ID" value="AFV10383.1"/>
    <property type="molecule type" value="Genomic_DNA"/>
</dbReference>
<dbReference type="HOGENOM" id="CLU_022426_5_1_9"/>
<dbReference type="PANTHER" id="PTHR34614:SF2">
    <property type="entry name" value="TRANSPOSASE IS4-LIKE DOMAIN-CONTAINING PROTEIN"/>
    <property type="match status" value="1"/>
</dbReference>
<gene>
    <name evidence="2" type="ordered locus">Tph_c01350</name>
</gene>
<reference evidence="2 3" key="1">
    <citation type="journal article" date="2012" name="BMC Genomics">
        <title>Genome-guided analysis of physiological and morphological traits of the fermentative acetate oxidizer Thermacetogenium phaeum.</title>
        <authorList>
            <person name="Oehler D."/>
            <person name="Poehlein A."/>
            <person name="Leimbach A."/>
            <person name="Muller N."/>
            <person name="Daniel R."/>
            <person name="Gottschalk G."/>
            <person name="Schink B."/>
        </authorList>
    </citation>
    <scope>NUCLEOTIDE SEQUENCE [LARGE SCALE GENOMIC DNA]</scope>
    <source>
        <strain evidence="3">ATCC BAA-254 / DSM 26808 / PB</strain>
    </source>
</reference>
<protein>
    <submittedName>
        <fullName evidence="2">IS4-like transposase</fullName>
    </submittedName>
</protein>
<dbReference type="Pfam" id="PF01609">
    <property type="entry name" value="DDE_Tnp_1"/>
    <property type="match status" value="1"/>
</dbReference>
<proteinExistence type="predicted"/>
<evidence type="ECO:0000259" key="1">
    <source>
        <dbReference type="Pfam" id="PF01609"/>
    </source>
</evidence>
<evidence type="ECO:0000313" key="2">
    <source>
        <dbReference type="EMBL" id="AFV10383.1"/>
    </source>
</evidence>
<dbReference type="InterPro" id="IPR047654">
    <property type="entry name" value="IS1634_transpos"/>
</dbReference>
<dbReference type="GO" id="GO:0004803">
    <property type="term" value="F:transposase activity"/>
    <property type="evidence" value="ECO:0007669"/>
    <property type="project" value="InterPro"/>
</dbReference>
<name>K4LCC6_THEPS</name>
<dbReference type="STRING" id="1089553.Tph_c01350"/>
<dbReference type="AlphaFoldDB" id="K4LCC6"/>
<dbReference type="PANTHER" id="PTHR34614">
    <property type="match status" value="1"/>
</dbReference>
<dbReference type="eggNOG" id="COG5421">
    <property type="taxonomic scope" value="Bacteria"/>
</dbReference>
<dbReference type="NCBIfam" id="NF033559">
    <property type="entry name" value="transpos_IS1634"/>
    <property type="match status" value="1"/>
</dbReference>
<accession>K4LCC6</accession>
<feature type="domain" description="Transposase IS4-like" evidence="1">
    <location>
        <begin position="254"/>
        <end position="496"/>
    </location>
</feature>
<dbReference type="Proteomes" id="UP000000467">
    <property type="component" value="Chromosome"/>
</dbReference>
<dbReference type="KEGG" id="tpz:Tph_c01350"/>
<dbReference type="SUPFAM" id="SSF53098">
    <property type="entry name" value="Ribonuclease H-like"/>
    <property type="match status" value="1"/>
</dbReference>
<dbReference type="GO" id="GO:0006313">
    <property type="term" value="P:DNA transposition"/>
    <property type="evidence" value="ECO:0007669"/>
    <property type="project" value="InterPro"/>
</dbReference>
<organism evidence="2 3">
    <name type="scientific">Thermacetogenium phaeum (strain ATCC BAA-254 / DSM 26808 / PB)</name>
    <dbReference type="NCBI Taxonomy" id="1089553"/>
    <lineage>
        <taxon>Bacteria</taxon>
        <taxon>Bacillati</taxon>
        <taxon>Bacillota</taxon>
        <taxon>Clostridia</taxon>
        <taxon>Thermoanaerobacterales</taxon>
        <taxon>Thermoanaerobacteraceae</taxon>
        <taxon>Thermacetogenium</taxon>
    </lineage>
</organism>
<dbReference type="GO" id="GO:0003677">
    <property type="term" value="F:DNA binding"/>
    <property type="evidence" value="ECO:0007669"/>
    <property type="project" value="InterPro"/>
</dbReference>
<keyword evidence="3" id="KW-1185">Reference proteome</keyword>